<name>A0A662YTI0_ACIRT</name>
<dbReference type="EMBL" id="SCEB01000376">
    <property type="protein sequence ID" value="RXM99455.1"/>
    <property type="molecule type" value="Genomic_DNA"/>
</dbReference>
<comment type="caution">
    <text evidence="1">The sequence shown here is derived from an EMBL/GenBank/DDBJ whole genome shotgun (WGS) entry which is preliminary data.</text>
</comment>
<dbReference type="Proteomes" id="UP000289886">
    <property type="component" value="Unassembled WGS sequence"/>
</dbReference>
<evidence type="ECO:0000313" key="2">
    <source>
        <dbReference type="Proteomes" id="UP000289886"/>
    </source>
</evidence>
<evidence type="ECO:0000313" key="1">
    <source>
        <dbReference type="EMBL" id="RXM99455.1"/>
    </source>
</evidence>
<keyword evidence="2" id="KW-1185">Reference proteome</keyword>
<gene>
    <name evidence="1" type="ORF">EOD39_11488</name>
</gene>
<accession>A0A662YTI0</accession>
<sequence length="256" mass="28339">MASKRDATCENWADRICFLIRDNAENYGTIYKQLPDLRLHRLLIPLPLIQLHSQLFYVIRIASPNISNILFNLSMLLFLQSYYLDAGYQDYSLGASSPPALVIPIVSVTSAVPAAAELPIFMLVTASRAGFSSASVVHRTAPEMKRDRAPLQLLPIMVNLEHYEDMMKEHLQDAQQTQERCDTKSSLMVKLVVEEEEESEMEPCHGIQAQNLELNHLTERQEGISSSVAFNSTALISTPSSSPLTTANTATAASGS</sequence>
<organism evidence="1 2">
    <name type="scientific">Acipenser ruthenus</name>
    <name type="common">Sterlet sturgeon</name>
    <dbReference type="NCBI Taxonomy" id="7906"/>
    <lineage>
        <taxon>Eukaryota</taxon>
        <taxon>Metazoa</taxon>
        <taxon>Chordata</taxon>
        <taxon>Craniata</taxon>
        <taxon>Vertebrata</taxon>
        <taxon>Euteleostomi</taxon>
        <taxon>Actinopterygii</taxon>
        <taxon>Chondrostei</taxon>
        <taxon>Acipenseriformes</taxon>
        <taxon>Acipenseridae</taxon>
        <taxon>Acipenser</taxon>
    </lineage>
</organism>
<reference evidence="1 2" key="1">
    <citation type="submission" date="2019-01" db="EMBL/GenBank/DDBJ databases">
        <title>Draft Genome and Complete Hox-Cluster Characterization of the Sterlet Sturgeon (Acipenser ruthenus).</title>
        <authorList>
            <person name="Wei Q."/>
        </authorList>
    </citation>
    <scope>NUCLEOTIDE SEQUENCE [LARGE SCALE GENOMIC DNA]</scope>
    <source>
        <strain evidence="1">WHYD16114868_AA</strain>
        <tissue evidence="1">Blood</tissue>
    </source>
</reference>
<dbReference type="AlphaFoldDB" id="A0A662YTI0"/>
<proteinExistence type="predicted"/>
<protein>
    <submittedName>
        <fullName evidence="1">Uncharacterized protein</fullName>
    </submittedName>
</protein>